<feature type="transmembrane region" description="Helical" evidence="16">
    <location>
        <begin position="161"/>
        <end position="181"/>
    </location>
</feature>
<dbReference type="EMBL" id="FUXX01000031">
    <property type="protein sequence ID" value="SKA65831.1"/>
    <property type="molecule type" value="Genomic_DNA"/>
</dbReference>
<dbReference type="InterPro" id="IPR011851">
    <property type="entry name" value="Na/Pro_symporter"/>
</dbReference>
<evidence type="ECO:0000256" key="11">
    <source>
        <dbReference type="ARBA" id="ARBA00023201"/>
    </source>
</evidence>
<comment type="similarity">
    <text evidence="2 15">Belongs to the sodium:solute symporter (SSF) (TC 2.A.21) family.</text>
</comment>
<keyword evidence="5 16" id="KW-0812">Transmembrane</keyword>
<keyword evidence="9 16" id="KW-0406">Ion transport</keyword>
<keyword evidence="16" id="KW-0029">Amino-acid transport</keyword>
<dbReference type="GO" id="GO:0031402">
    <property type="term" value="F:sodium ion binding"/>
    <property type="evidence" value="ECO:0007669"/>
    <property type="project" value="UniProtKB-UniRule"/>
</dbReference>
<feature type="transmembrane region" description="Helical" evidence="16">
    <location>
        <begin position="226"/>
        <end position="246"/>
    </location>
</feature>
<evidence type="ECO:0000313" key="17">
    <source>
        <dbReference type="EMBL" id="SKA65831.1"/>
    </source>
</evidence>
<feature type="transmembrane region" description="Helical" evidence="16">
    <location>
        <begin position="64"/>
        <end position="85"/>
    </location>
</feature>
<feature type="transmembrane region" description="Helical" evidence="16">
    <location>
        <begin position="6"/>
        <end position="26"/>
    </location>
</feature>
<dbReference type="FunFam" id="1.20.1730.10:FF:000002">
    <property type="entry name" value="Sodium/proline symporter"/>
    <property type="match status" value="1"/>
</dbReference>
<evidence type="ECO:0000256" key="13">
    <source>
        <dbReference type="ARBA" id="ARBA00067214"/>
    </source>
</evidence>
<dbReference type="InterPro" id="IPR038377">
    <property type="entry name" value="Na/Glc_symporter_sf"/>
</dbReference>
<dbReference type="RefSeq" id="WP_078929092.1">
    <property type="nucleotide sequence ID" value="NZ_FUXX01000031.1"/>
</dbReference>
<feature type="transmembrane region" description="Helical" evidence="16">
    <location>
        <begin position="365"/>
        <end position="384"/>
    </location>
</feature>
<keyword evidence="16" id="KW-0997">Cell inner membrane</keyword>
<keyword evidence="7 16" id="KW-1133">Transmembrane helix</keyword>
<organism evidence="17 18">
    <name type="scientific">Succinivibrio dextrinosolvens DSM 3072</name>
    <dbReference type="NCBI Taxonomy" id="1123324"/>
    <lineage>
        <taxon>Bacteria</taxon>
        <taxon>Pseudomonadati</taxon>
        <taxon>Pseudomonadota</taxon>
        <taxon>Gammaproteobacteria</taxon>
        <taxon>Aeromonadales</taxon>
        <taxon>Succinivibrionaceae</taxon>
        <taxon>Succinivibrio</taxon>
    </lineage>
</organism>
<gene>
    <name evidence="17" type="ORF">SAMN02745213_01705</name>
</gene>
<dbReference type="GO" id="GO:0005298">
    <property type="term" value="F:proline:sodium symporter activity"/>
    <property type="evidence" value="ECO:0007669"/>
    <property type="project" value="UniProtKB-UniRule"/>
</dbReference>
<dbReference type="PROSITE" id="PS00457">
    <property type="entry name" value="NA_SOLUT_SYMP_2"/>
    <property type="match status" value="1"/>
</dbReference>
<evidence type="ECO:0000256" key="8">
    <source>
        <dbReference type="ARBA" id="ARBA00023053"/>
    </source>
</evidence>
<feature type="transmembrane region" description="Helical" evidence="16">
    <location>
        <begin position="188"/>
        <end position="206"/>
    </location>
</feature>
<evidence type="ECO:0000256" key="7">
    <source>
        <dbReference type="ARBA" id="ARBA00022989"/>
    </source>
</evidence>
<evidence type="ECO:0000313" key="18">
    <source>
        <dbReference type="Proteomes" id="UP000242432"/>
    </source>
</evidence>
<feature type="transmembrane region" description="Helical" evidence="16">
    <location>
        <begin position="421"/>
        <end position="438"/>
    </location>
</feature>
<feature type="transmembrane region" description="Helical" evidence="16">
    <location>
        <begin position="124"/>
        <end position="149"/>
    </location>
</feature>
<evidence type="ECO:0000256" key="5">
    <source>
        <dbReference type="ARBA" id="ARBA00022692"/>
    </source>
</evidence>
<evidence type="ECO:0000256" key="4">
    <source>
        <dbReference type="ARBA" id="ARBA00022475"/>
    </source>
</evidence>
<keyword evidence="11 16" id="KW-0739">Sodium transport</keyword>
<dbReference type="InterPro" id="IPR050277">
    <property type="entry name" value="Sodium:Solute_Symporter"/>
</dbReference>
<dbReference type="InterPro" id="IPR018212">
    <property type="entry name" value="Na/solute_symporter_CS"/>
</dbReference>
<dbReference type="PANTHER" id="PTHR48086:SF3">
    <property type="entry name" value="SODIUM_PROLINE SYMPORTER"/>
    <property type="match status" value="1"/>
</dbReference>
<name>A0A1T4VMV9_9GAMM</name>
<dbReference type="PANTHER" id="PTHR48086">
    <property type="entry name" value="SODIUM/PROLINE SYMPORTER-RELATED"/>
    <property type="match status" value="1"/>
</dbReference>
<dbReference type="InterPro" id="IPR001734">
    <property type="entry name" value="Na/solute_symporter"/>
</dbReference>
<proteinExistence type="inferred from homology"/>
<keyword evidence="6 16" id="KW-0769">Symport</keyword>
<dbReference type="GO" id="GO:0015824">
    <property type="term" value="P:proline transport"/>
    <property type="evidence" value="ECO:0007669"/>
    <property type="project" value="UniProtKB-UniRule"/>
</dbReference>
<evidence type="ECO:0000256" key="1">
    <source>
        <dbReference type="ARBA" id="ARBA00004651"/>
    </source>
</evidence>
<keyword evidence="3 16" id="KW-0813">Transport</keyword>
<dbReference type="NCBIfam" id="TIGR02121">
    <property type="entry name" value="Na_Pro_sym"/>
    <property type="match status" value="1"/>
</dbReference>
<evidence type="ECO:0000256" key="3">
    <source>
        <dbReference type="ARBA" id="ARBA00022448"/>
    </source>
</evidence>
<keyword evidence="4" id="KW-1003">Cell membrane</keyword>
<dbReference type="STRING" id="83771.SAMN02910357_00269"/>
<dbReference type="GO" id="GO:0015193">
    <property type="term" value="F:L-proline transmembrane transporter activity"/>
    <property type="evidence" value="ECO:0007669"/>
    <property type="project" value="TreeGrafter"/>
</dbReference>
<comment type="catalytic activity">
    <reaction evidence="12">
        <text>L-proline(in) + Na(+)(in) = L-proline(out) + Na(+)(out)</text>
        <dbReference type="Rhea" id="RHEA:28967"/>
        <dbReference type="ChEBI" id="CHEBI:29101"/>
        <dbReference type="ChEBI" id="CHEBI:60039"/>
    </reaction>
</comment>
<evidence type="ECO:0000256" key="6">
    <source>
        <dbReference type="ARBA" id="ARBA00022847"/>
    </source>
</evidence>
<feature type="transmembrane region" description="Helical" evidence="16">
    <location>
        <begin position="272"/>
        <end position="294"/>
    </location>
</feature>
<dbReference type="PROSITE" id="PS00456">
    <property type="entry name" value="NA_SOLUT_SYMP_1"/>
    <property type="match status" value="1"/>
</dbReference>
<keyword evidence="18" id="KW-1185">Reference proteome</keyword>
<dbReference type="Proteomes" id="UP000242432">
    <property type="component" value="Unassembled WGS sequence"/>
</dbReference>
<evidence type="ECO:0000256" key="10">
    <source>
        <dbReference type="ARBA" id="ARBA00023136"/>
    </source>
</evidence>
<dbReference type="Gene3D" id="1.20.1730.10">
    <property type="entry name" value="Sodium/glucose cotransporter"/>
    <property type="match status" value="1"/>
</dbReference>
<evidence type="ECO:0000256" key="9">
    <source>
        <dbReference type="ARBA" id="ARBA00023065"/>
    </source>
</evidence>
<feature type="transmembrane region" description="Helical" evidence="16">
    <location>
        <begin position="306"/>
        <end position="332"/>
    </location>
</feature>
<evidence type="ECO:0000256" key="14">
    <source>
        <dbReference type="ARBA" id="ARBA00082709"/>
    </source>
</evidence>
<feature type="transmembrane region" description="Helical" evidence="16">
    <location>
        <begin position="396"/>
        <end position="416"/>
    </location>
</feature>
<evidence type="ECO:0000256" key="2">
    <source>
        <dbReference type="ARBA" id="ARBA00006434"/>
    </source>
</evidence>
<dbReference type="PROSITE" id="PS50283">
    <property type="entry name" value="NA_SOLUT_SYMP_3"/>
    <property type="match status" value="1"/>
</dbReference>
<dbReference type="CDD" id="cd11475">
    <property type="entry name" value="SLC5sbd_PutP"/>
    <property type="match status" value="1"/>
</dbReference>
<evidence type="ECO:0000256" key="12">
    <source>
        <dbReference type="ARBA" id="ARBA00033708"/>
    </source>
</evidence>
<comment type="subcellular location">
    <subcellularLocation>
        <location evidence="16">Cell inner membrane</location>
        <topology evidence="16">Multi-pass membrane protein</topology>
    </subcellularLocation>
    <subcellularLocation>
        <location evidence="1">Cell membrane</location>
        <topology evidence="1">Multi-pass membrane protein</topology>
    </subcellularLocation>
</comment>
<feature type="transmembrane region" description="Helical" evidence="16">
    <location>
        <begin position="444"/>
        <end position="466"/>
    </location>
</feature>
<dbReference type="Pfam" id="PF00474">
    <property type="entry name" value="SSF"/>
    <property type="match status" value="1"/>
</dbReference>
<accession>A0A1T4VMV9</accession>
<keyword evidence="8 16" id="KW-0915">Sodium</keyword>
<evidence type="ECO:0000256" key="16">
    <source>
        <dbReference type="RuleBase" id="RU366012"/>
    </source>
</evidence>
<protein>
    <recommendedName>
        <fullName evidence="13 16">Sodium/proline symporter</fullName>
    </recommendedName>
    <alternativeName>
        <fullName evidence="14 16">Proline permease</fullName>
    </alternativeName>
</protein>
<comment type="function">
    <text evidence="16">Catalyzes the sodium-dependent uptake of extracellular L-proline.</text>
</comment>
<dbReference type="GO" id="GO:0005886">
    <property type="term" value="C:plasma membrane"/>
    <property type="evidence" value="ECO:0007669"/>
    <property type="project" value="UniProtKB-SubCell"/>
</dbReference>
<keyword evidence="10 16" id="KW-0472">Membrane</keyword>
<reference evidence="18" key="1">
    <citation type="submission" date="2017-02" db="EMBL/GenBank/DDBJ databases">
        <authorList>
            <person name="Varghese N."/>
            <person name="Submissions S."/>
        </authorList>
    </citation>
    <scope>NUCLEOTIDE SEQUENCE [LARGE SCALE GENOMIC DNA]</scope>
    <source>
        <strain evidence="18">DSM 3072</strain>
    </source>
</reference>
<sequence>MFTTTTTFIVYIFAMIVIGIYAARATSSLNDYVLGGRSLGRVITGLSAGASDMSGWLLMGLPGALYVAGLSQAWIAIGLTIGQWCNWKFVAARLRSFTQNASDALTLPDYFAARFKDRLRITSIVSAFIILIFFVVYCASGMVSGARLFEQTFGLDYHNALLIGAVSTILYVCIGGFLAVSWTDAVQATLMIFALIITPIIIIYDVGSLEQANALVAQKGPDMADMLKGTTIIGMISLAGWGLGYMGQPHILVRFMAAASVRGMGGARRISISWMIFCLTGAVMVGYYGVAFAAKHPEISVNNPEQIFIIVTQTLFSPWIAGILLSAILAAVMSTLSCQLLVSSTTLTADFYCRILRPHASQGELIWVGRGMLLLVAAVAYIIALDPNSGILKLVAYAWAGFGASFGPAVLISVFWKRMTLAGAICGMIAGAATVIIWELGQFFGLYSLVPGFIISSLVIFVVSLMTQKNNEPVESLFISLEKQFWFEVKDH</sequence>
<dbReference type="AlphaFoldDB" id="A0A1T4VMV9"/>
<dbReference type="NCBIfam" id="TIGR00813">
    <property type="entry name" value="sss"/>
    <property type="match status" value="1"/>
</dbReference>
<evidence type="ECO:0000256" key="15">
    <source>
        <dbReference type="RuleBase" id="RU362091"/>
    </source>
</evidence>